<comment type="cofactor">
    <cofactor evidence="10">
        <name>[4Fe-4S] cluster</name>
        <dbReference type="ChEBI" id="CHEBI:49883"/>
    </cofactor>
    <text evidence="10">Binds 1 [4Fe-4S] cluster. The cluster is coordinated with 3 cysteines and an exchangeable S-adenosyl-L-methionine.</text>
</comment>
<dbReference type="Pfam" id="PF04055">
    <property type="entry name" value="Radical_SAM"/>
    <property type="match status" value="1"/>
</dbReference>
<evidence type="ECO:0000256" key="2">
    <source>
        <dbReference type="ARBA" id="ARBA00009777"/>
    </source>
</evidence>
<comment type="catalytic activity">
    <reaction evidence="10">
        <text>glycyl-[formate C-acetyltransferase] + reduced [flavodoxin] + S-adenosyl-L-methionine = glycin-2-yl radical-[formate C-acetyltransferase] + semiquinone [flavodoxin] + 5'-deoxyadenosine + L-methionine + H(+)</text>
        <dbReference type="Rhea" id="RHEA:19225"/>
        <dbReference type="Rhea" id="RHEA-COMP:10622"/>
        <dbReference type="Rhea" id="RHEA-COMP:12190"/>
        <dbReference type="Rhea" id="RHEA-COMP:12191"/>
        <dbReference type="Rhea" id="RHEA-COMP:14480"/>
        <dbReference type="ChEBI" id="CHEBI:15378"/>
        <dbReference type="ChEBI" id="CHEBI:17319"/>
        <dbReference type="ChEBI" id="CHEBI:29947"/>
        <dbReference type="ChEBI" id="CHEBI:32722"/>
        <dbReference type="ChEBI" id="CHEBI:57618"/>
        <dbReference type="ChEBI" id="CHEBI:57844"/>
        <dbReference type="ChEBI" id="CHEBI:59789"/>
        <dbReference type="ChEBI" id="CHEBI:140311"/>
        <dbReference type="EC" id="1.97.1.4"/>
    </reaction>
</comment>
<gene>
    <name evidence="12" type="ORF">L21TH_0771</name>
</gene>
<evidence type="ECO:0000256" key="7">
    <source>
        <dbReference type="ARBA" id="ARBA00023002"/>
    </source>
</evidence>
<dbReference type="eggNOG" id="COG1180">
    <property type="taxonomic scope" value="Bacteria"/>
</dbReference>
<accession>R1CR63</accession>
<evidence type="ECO:0000259" key="11">
    <source>
        <dbReference type="PROSITE" id="PS51918"/>
    </source>
</evidence>
<dbReference type="InterPro" id="IPR001989">
    <property type="entry name" value="Radical_activat_CS"/>
</dbReference>
<dbReference type="InterPro" id="IPR007197">
    <property type="entry name" value="rSAM"/>
</dbReference>
<reference evidence="12 13" key="1">
    <citation type="journal article" date="2015" name="Geomicrobiol. J.">
        <title>Caldisalinibacter kiritimatiensis gen. nov., sp. nov., a moderately thermohalophilic thiosulfate-reducing bacterium from a hypersaline microbial mat.</title>
        <authorList>
            <person name="Ben Hania W."/>
            <person name="Joseph M."/>
            <person name="Fiebig A."/>
            <person name="Bunk B."/>
            <person name="Klenk H.-P."/>
            <person name="Fardeau M.-L."/>
            <person name="Spring S."/>
        </authorList>
    </citation>
    <scope>NUCLEOTIDE SEQUENCE [LARGE SCALE GENOMIC DNA]</scope>
    <source>
        <strain evidence="12 13">L21-TH-D2</strain>
    </source>
</reference>
<dbReference type="InterPro" id="IPR013785">
    <property type="entry name" value="Aldolase_TIM"/>
</dbReference>
<dbReference type="PROSITE" id="PS51918">
    <property type="entry name" value="RADICAL_SAM"/>
    <property type="match status" value="1"/>
</dbReference>
<comment type="similarity">
    <text evidence="2 10">Belongs to the organic radical-activating enzymes family.</text>
</comment>
<proteinExistence type="inferred from homology"/>
<keyword evidence="13" id="KW-1185">Reference proteome</keyword>
<feature type="domain" description="Radical SAM core" evidence="11">
    <location>
        <begin position="14"/>
        <end position="235"/>
    </location>
</feature>
<keyword evidence="9 10" id="KW-0411">Iron-sulfur</keyword>
<dbReference type="STRING" id="1304284.L21TH_0771"/>
<dbReference type="Proteomes" id="UP000013378">
    <property type="component" value="Unassembled WGS sequence"/>
</dbReference>
<keyword evidence="12" id="KW-0670">Pyruvate</keyword>
<dbReference type="InterPro" id="IPR058240">
    <property type="entry name" value="rSAM_sf"/>
</dbReference>
<dbReference type="RefSeq" id="WP_006309378.1">
    <property type="nucleotide sequence ID" value="NZ_ARZA01000072.1"/>
</dbReference>
<comment type="caution">
    <text evidence="12">The sequence shown here is derived from an EMBL/GenBank/DDBJ whole genome shotgun (WGS) entry which is preliminary data.</text>
</comment>
<dbReference type="SFLD" id="SFLDG01066">
    <property type="entry name" value="organic_radical-activating_enz"/>
    <property type="match status" value="1"/>
</dbReference>
<dbReference type="SFLD" id="SFLDS00029">
    <property type="entry name" value="Radical_SAM"/>
    <property type="match status" value="1"/>
</dbReference>
<dbReference type="Gene3D" id="3.20.20.70">
    <property type="entry name" value="Aldolase class I"/>
    <property type="match status" value="1"/>
</dbReference>
<evidence type="ECO:0000256" key="9">
    <source>
        <dbReference type="ARBA" id="ARBA00023014"/>
    </source>
</evidence>
<keyword evidence="7 10" id="KW-0560">Oxidoreductase</keyword>
<dbReference type="CDD" id="cd01335">
    <property type="entry name" value="Radical_SAM"/>
    <property type="match status" value="1"/>
</dbReference>
<evidence type="ECO:0000256" key="10">
    <source>
        <dbReference type="RuleBase" id="RU362053"/>
    </source>
</evidence>
<dbReference type="AlphaFoldDB" id="R1CR63"/>
<name>R1CR63_9FIRM</name>
<evidence type="ECO:0000256" key="8">
    <source>
        <dbReference type="ARBA" id="ARBA00023004"/>
    </source>
</evidence>
<comment type="function">
    <text evidence="1 10">Activation of pyruvate formate-lyase under anaerobic conditions by generation of an organic free radical, using S-adenosylmethionine and reduced flavodoxin as cosubstrates to produce 5'-deoxy-adenosine.</text>
</comment>
<keyword evidence="12" id="KW-0456">Lyase</keyword>
<keyword evidence="6 10" id="KW-0479">Metal-binding</keyword>
<evidence type="ECO:0000256" key="3">
    <source>
        <dbReference type="ARBA" id="ARBA00021356"/>
    </source>
</evidence>
<keyword evidence="4 10" id="KW-0004">4Fe-4S</keyword>
<evidence type="ECO:0000256" key="6">
    <source>
        <dbReference type="ARBA" id="ARBA00022723"/>
    </source>
</evidence>
<dbReference type="PATRIC" id="fig|1304284.3.peg.762"/>
<evidence type="ECO:0000313" key="13">
    <source>
        <dbReference type="Proteomes" id="UP000013378"/>
    </source>
</evidence>
<evidence type="ECO:0000256" key="4">
    <source>
        <dbReference type="ARBA" id="ARBA00022485"/>
    </source>
</evidence>
<comment type="subcellular location">
    <subcellularLocation>
        <location evidence="10">Cytoplasm</location>
    </subcellularLocation>
</comment>
<evidence type="ECO:0000256" key="1">
    <source>
        <dbReference type="ARBA" id="ARBA00003141"/>
    </source>
</evidence>
<keyword evidence="5 10" id="KW-0949">S-adenosyl-L-methionine</keyword>
<dbReference type="PANTHER" id="PTHR30352:SF5">
    <property type="entry name" value="PYRUVATE FORMATE-LYASE 1-ACTIVATING ENZYME"/>
    <property type="match status" value="1"/>
</dbReference>
<dbReference type="PROSITE" id="PS01087">
    <property type="entry name" value="RADICAL_ACTIVATING"/>
    <property type="match status" value="1"/>
</dbReference>
<dbReference type="GO" id="GO:0005737">
    <property type="term" value="C:cytoplasm"/>
    <property type="evidence" value="ECO:0007669"/>
    <property type="project" value="UniProtKB-SubCell"/>
</dbReference>
<protein>
    <recommendedName>
        <fullName evidence="3 10">Pyruvate formate-lyase-activating enzyme</fullName>
        <ecNumber evidence="10">1.97.1.4</ecNumber>
    </recommendedName>
</protein>
<dbReference type="GO" id="GO:0043365">
    <property type="term" value="F:[formate-C-acetyltransferase]-activating enzyme activity"/>
    <property type="evidence" value="ECO:0007669"/>
    <property type="project" value="UniProtKB-UniRule"/>
</dbReference>
<evidence type="ECO:0000256" key="5">
    <source>
        <dbReference type="ARBA" id="ARBA00022691"/>
    </source>
</evidence>
<organism evidence="12 13">
    <name type="scientific">Caldisalinibacter kiritimatiensis</name>
    <dbReference type="NCBI Taxonomy" id="1304284"/>
    <lineage>
        <taxon>Bacteria</taxon>
        <taxon>Bacillati</taxon>
        <taxon>Bacillota</taxon>
        <taxon>Tissierellia</taxon>
        <taxon>Tissierellales</taxon>
        <taxon>Thermohalobacteraceae</taxon>
        <taxon>Caldisalinibacter</taxon>
    </lineage>
</organism>
<dbReference type="InterPro" id="IPR034457">
    <property type="entry name" value="Organic_radical-activating"/>
</dbReference>
<keyword evidence="10" id="KW-0963">Cytoplasm</keyword>
<sequence length="235" mass="26617">MIGKIHSIESLGLNDGPGVRFVVFFQGCNLRCVYCHNPDTWSIASGEEITPKQLVNKAIRFKSYFKSSQGGVTCSGGEPLLQPDFLIEFLKLCKKNGIHTAIDTAGVGIGKYEEILKYTDLVLLDIKHIDEKGYEKIAGGNYDEFRRFVKVLKKTDIDLWIRHVVVPTMTDSESHINSLRDIIGGFDNVKKIELLPYHTLGVNKYKKMDIPYKLEGVKPMDKEKIKVLEKIIQKV</sequence>
<dbReference type="GO" id="GO:0016829">
    <property type="term" value="F:lyase activity"/>
    <property type="evidence" value="ECO:0007669"/>
    <property type="project" value="UniProtKB-KW"/>
</dbReference>
<dbReference type="EMBL" id="ARZA01000072">
    <property type="protein sequence ID" value="EOD01166.1"/>
    <property type="molecule type" value="Genomic_DNA"/>
</dbReference>
<dbReference type="NCBIfam" id="TIGR02493">
    <property type="entry name" value="PFLA"/>
    <property type="match status" value="1"/>
</dbReference>
<dbReference type="InterPro" id="IPR012838">
    <property type="entry name" value="PFL1_activating"/>
</dbReference>
<keyword evidence="8 10" id="KW-0408">Iron</keyword>
<evidence type="ECO:0000313" key="12">
    <source>
        <dbReference type="EMBL" id="EOD01166.1"/>
    </source>
</evidence>
<dbReference type="GO" id="GO:0046872">
    <property type="term" value="F:metal ion binding"/>
    <property type="evidence" value="ECO:0007669"/>
    <property type="project" value="UniProtKB-UniRule"/>
</dbReference>
<dbReference type="EC" id="1.97.1.4" evidence="10"/>
<dbReference type="SUPFAM" id="SSF102114">
    <property type="entry name" value="Radical SAM enzymes"/>
    <property type="match status" value="1"/>
</dbReference>
<dbReference type="GO" id="GO:0051539">
    <property type="term" value="F:4 iron, 4 sulfur cluster binding"/>
    <property type="evidence" value="ECO:0007669"/>
    <property type="project" value="UniProtKB-UniRule"/>
</dbReference>
<dbReference type="PANTHER" id="PTHR30352">
    <property type="entry name" value="PYRUVATE FORMATE-LYASE-ACTIVATING ENZYME"/>
    <property type="match status" value="1"/>
</dbReference>